<dbReference type="PANTHER" id="PTHR30231">
    <property type="entry name" value="DNA POLYMERASE III SUBUNIT EPSILON"/>
    <property type="match status" value="1"/>
</dbReference>
<proteinExistence type="predicted"/>
<name>W4LT10_ENTF1</name>
<keyword evidence="2" id="KW-0378">Hydrolase</keyword>
<dbReference type="Proteomes" id="UP000019141">
    <property type="component" value="Unassembled WGS sequence"/>
</dbReference>
<dbReference type="GO" id="GO:0008408">
    <property type="term" value="F:3'-5' exonuclease activity"/>
    <property type="evidence" value="ECO:0007669"/>
    <property type="project" value="TreeGrafter"/>
</dbReference>
<keyword evidence="1" id="KW-0540">Nuclease</keyword>
<evidence type="ECO:0000256" key="3">
    <source>
        <dbReference type="ARBA" id="ARBA00022839"/>
    </source>
</evidence>
<evidence type="ECO:0000313" key="6">
    <source>
        <dbReference type="Proteomes" id="UP000019141"/>
    </source>
</evidence>
<dbReference type="AlphaFoldDB" id="W4LT10"/>
<sequence length="188" mass="21503">MATSNKLQTIYLDLETTGLSYKHDEIVEIGILADDGIILLDTQVRPVRKQTWPQAQAIHGISPDDVREAPTLADLSDVIQAIVEGKEIIIYNMAFDLRFLVRQLAKAASIRCCMKAFARYYGGQDRRRRRPRQQKLTTAAEHVEFIWPGEAHRAINDCMATRAVWRYLMDPARRHPATMIGQARKQSR</sequence>
<evidence type="ECO:0000256" key="2">
    <source>
        <dbReference type="ARBA" id="ARBA00022801"/>
    </source>
</evidence>
<dbReference type="InterPro" id="IPR036397">
    <property type="entry name" value="RNaseH_sf"/>
</dbReference>
<dbReference type="HOGENOM" id="CLU_047806_13_1_7"/>
<dbReference type="Pfam" id="PF00929">
    <property type="entry name" value="RNase_T"/>
    <property type="match status" value="1"/>
</dbReference>
<dbReference type="Gene3D" id="3.30.420.10">
    <property type="entry name" value="Ribonuclease H-like superfamily/Ribonuclease H"/>
    <property type="match status" value="1"/>
</dbReference>
<evidence type="ECO:0000259" key="4">
    <source>
        <dbReference type="SMART" id="SM00479"/>
    </source>
</evidence>
<dbReference type="InterPro" id="IPR013520">
    <property type="entry name" value="Ribonucl_H"/>
</dbReference>
<keyword evidence="3" id="KW-0269">Exonuclease</keyword>
<comment type="caution">
    <text evidence="5">The sequence shown here is derived from an EMBL/GenBank/DDBJ whole genome shotgun (WGS) entry which is preliminary data.</text>
</comment>
<organism evidence="5 6">
    <name type="scientific">Entotheonella factor</name>
    <dbReference type="NCBI Taxonomy" id="1429438"/>
    <lineage>
        <taxon>Bacteria</taxon>
        <taxon>Pseudomonadati</taxon>
        <taxon>Nitrospinota/Tectimicrobiota group</taxon>
        <taxon>Candidatus Tectimicrobiota</taxon>
        <taxon>Candidatus Entotheonellia</taxon>
        <taxon>Candidatus Entotheonellales</taxon>
        <taxon>Candidatus Entotheonellaceae</taxon>
        <taxon>Candidatus Entotheonella</taxon>
    </lineage>
</organism>
<dbReference type="GO" id="GO:0006259">
    <property type="term" value="P:DNA metabolic process"/>
    <property type="evidence" value="ECO:0007669"/>
    <property type="project" value="UniProtKB-ARBA"/>
</dbReference>
<dbReference type="SUPFAM" id="SSF53098">
    <property type="entry name" value="Ribonuclease H-like"/>
    <property type="match status" value="1"/>
</dbReference>
<dbReference type="EMBL" id="AZHW01000278">
    <property type="protein sequence ID" value="ETX01000.1"/>
    <property type="molecule type" value="Genomic_DNA"/>
</dbReference>
<dbReference type="CDD" id="cd06127">
    <property type="entry name" value="DEDDh"/>
    <property type="match status" value="1"/>
</dbReference>
<dbReference type="GO" id="GO:0003676">
    <property type="term" value="F:nucleic acid binding"/>
    <property type="evidence" value="ECO:0007669"/>
    <property type="project" value="InterPro"/>
</dbReference>
<keyword evidence="6" id="KW-1185">Reference proteome</keyword>
<dbReference type="InterPro" id="IPR012337">
    <property type="entry name" value="RNaseH-like_sf"/>
</dbReference>
<dbReference type="PANTHER" id="PTHR30231:SF4">
    <property type="entry name" value="PROTEIN NEN2"/>
    <property type="match status" value="1"/>
</dbReference>
<protein>
    <recommendedName>
        <fullName evidence="4">Exonuclease domain-containing protein</fullName>
    </recommendedName>
</protein>
<evidence type="ECO:0000256" key="1">
    <source>
        <dbReference type="ARBA" id="ARBA00022722"/>
    </source>
</evidence>
<evidence type="ECO:0000313" key="5">
    <source>
        <dbReference type="EMBL" id="ETX01000.1"/>
    </source>
</evidence>
<dbReference type="SMART" id="SM00479">
    <property type="entry name" value="EXOIII"/>
    <property type="match status" value="1"/>
</dbReference>
<gene>
    <name evidence="5" type="ORF">ETSY1_09120</name>
</gene>
<accession>W4LT10</accession>
<feature type="domain" description="Exonuclease" evidence="4">
    <location>
        <begin position="8"/>
        <end position="174"/>
    </location>
</feature>
<reference evidence="5 6" key="1">
    <citation type="journal article" date="2014" name="Nature">
        <title>An environmental bacterial taxon with a large and distinct metabolic repertoire.</title>
        <authorList>
            <person name="Wilson M.C."/>
            <person name="Mori T."/>
            <person name="Ruckert C."/>
            <person name="Uria A.R."/>
            <person name="Helf M.J."/>
            <person name="Takada K."/>
            <person name="Gernert C."/>
            <person name="Steffens U.A."/>
            <person name="Heycke N."/>
            <person name="Schmitt S."/>
            <person name="Rinke C."/>
            <person name="Helfrich E.J."/>
            <person name="Brachmann A.O."/>
            <person name="Gurgui C."/>
            <person name="Wakimoto T."/>
            <person name="Kracht M."/>
            <person name="Crusemann M."/>
            <person name="Hentschel U."/>
            <person name="Abe I."/>
            <person name="Matsunaga S."/>
            <person name="Kalinowski J."/>
            <person name="Takeyama H."/>
            <person name="Piel J."/>
        </authorList>
    </citation>
    <scope>NUCLEOTIDE SEQUENCE [LARGE SCALE GENOMIC DNA]</scope>
    <source>
        <strain evidence="6">TSY1</strain>
    </source>
</reference>